<dbReference type="Pfam" id="PF00990">
    <property type="entry name" value="GGDEF"/>
    <property type="match status" value="1"/>
</dbReference>
<dbReference type="AlphaFoldDB" id="A0A840AND6"/>
<dbReference type="EMBL" id="JACIDS010000002">
    <property type="protein sequence ID" value="MBB3930824.1"/>
    <property type="molecule type" value="Genomic_DNA"/>
</dbReference>
<dbReference type="Gene3D" id="3.30.70.270">
    <property type="match status" value="1"/>
</dbReference>
<dbReference type="SMART" id="SM00052">
    <property type="entry name" value="EAL"/>
    <property type="match status" value="1"/>
</dbReference>
<dbReference type="RefSeq" id="WP_183398441.1">
    <property type="nucleotide sequence ID" value="NZ_JACIDS010000002.1"/>
</dbReference>
<feature type="domain" description="EAL" evidence="2">
    <location>
        <begin position="637"/>
        <end position="882"/>
    </location>
</feature>
<dbReference type="InterPro" id="IPR043128">
    <property type="entry name" value="Rev_trsase/Diguanyl_cyclase"/>
</dbReference>
<dbReference type="CDD" id="cd00130">
    <property type="entry name" value="PAS"/>
    <property type="match status" value="1"/>
</dbReference>
<dbReference type="SUPFAM" id="SSF141868">
    <property type="entry name" value="EAL domain-like"/>
    <property type="match status" value="1"/>
</dbReference>
<dbReference type="Gene3D" id="3.20.20.450">
    <property type="entry name" value="EAL domain"/>
    <property type="match status" value="1"/>
</dbReference>
<dbReference type="PANTHER" id="PTHR44757">
    <property type="entry name" value="DIGUANYLATE CYCLASE DGCP"/>
    <property type="match status" value="1"/>
</dbReference>
<dbReference type="Pfam" id="PF00563">
    <property type="entry name" value="EAL"/>
    <property type="match status" value="1"/>
</dbReference>
<evidence type="ECO:0000313" key="4">
    <source>
        <dbReference type="EMBL" id="MBB3930824.1"/>
    </source>
</evidence>
<evidence type="ECO:0000256" key="1">
    <source>
        <dbReference type="SAM" id="Coils"/>
    </source>
</evidence>
<dbReference type="SMART" id="SM00267">
    <property type="entry name" value="GGDEF"/>
    <property type="match status" value="1"/>
</dbReference>
<comment type="caution">
    <text evidence="4">The sequence shown here is derived from an EMBL/GenBank/DDBJ whole genome shotgun (WGS) entry which is preliminary data.</text>
</comment>
<evidence type="ECO:0000259" key="3">
    <source>
        <dbReference type="PROSITE" id="PS50887"/>
    </source>
</evidence>
<dbReference type="PANTHER" id="PTHR44757:SF2">
    <property type="entry name" value="BIOFILM ARCHITECTURE MAINTENANCE PROTEIN MBAA"/>
    <property type="match status" value="1"/>
</dbReference>
<dbReference type="InterPro" id="IPR000160">
    <property type="entry name" value="GGDEF_dom"/>
</dbReference>
<dbReference type="SUPFAM" id="SSF55785">
    <property type="entry name" value="PYP-like sensor domain (PAS domain)"/>
    <property type="match status" value="1"/>
</dbReference>
<keyword evidence="1" id="KW-0175">Coiled coil</keyword>
<name>A0A840AND6_9HYPH</name>
<dbReference type="NCBIfam" id="TIGR00254">
    <property type="entry name" value="GGDEF"/>
    <property type="match status" value="1"/>
</dbReference>
<dbReference type="CDD" id="cd01948">
    <property type="entry name" value="EAL"/>
    <property type="match status" value="1"/>
</dbReference>
<evidence type="ECO:0000313" key="5">
    <source>
        <dbReference type="Proteomes" id="UP000553963"/>
    </source>
</evidence>
<dbReference type="InterPro" id="IPR029787">
    <property type="entry name" value="Nucleotide_cyclase"/>
</dbReference>
<evidence type="ECO:0000259" key="2">
    <source>
        <dbReference type="PROSITE" id="PS50883"/>
    </source>
</evidence>
<dbReference type="Proteomes" id="UP000553963">
    <property type="component" value="Unassembled WGS sequence"/>
</dbReference>
<gene>
    <name evidence="4" type="ORF">GGR25_001863</name>
</gene>
<protein>
    <submittedName>
        <fullName evidence="4">Diguanylate cyclase (GGDEF)-like protein</fullName>
    </submittedName>
</protein>
<dbReference type="InterPro" id="IPR052155">
    <property type="entry name" value="Biofilm_reg_signaling"/>
</dbReference>
<dbReference type="Gene3D" id="3.30.450.20">
    <property type="entry name" value="PAS domain"/>
    <property type="match status" value="2"/>
</dbReference>
<dbReference type="Pfam" id="PF12860">
    <property type="entry name" value="PAS_7"/>
    <property type="match status" value="1"/>
</dbReference>
<dbReference type="CDD" id="cd01949">
    <property type="entry name" value="GGDEF"/>
    <property type="match status" value="1"/>
</dbReference>
<feature type="domain" description="GGDEF" evidence="3">
    <location>
        <begin position="495"/>
        <end position="628"/>
    </location>
</feature>
<dbReference type="SUPFAM" id="SSF55073">
    <property type="entry name" value="Nucleotide cyclase"/>
    <property type="match status" value="1"/>
</dbReference>
<reference evidence="4 5" key="1">
    <citation type="submission" date="2020-08" db="EMBL/GenBank/DDBJ databases">
        <title>Genomic Encyclopedia of Type Strains, Phase IV (KMG-IV): sequencing the most valuable type-strain genomes for metagenomic binning, comparative biology and taxonomic classification.</title>
        <authorList>
            <person name="Goeker M."/>
        </authorList>
    </citation>
    <scope>NUCLEOTIDE SEQUENCE [LARGE SCALE GENOMIC DNA]</scope>
    <source>
        <strain evidence="4 5">DSM 25966</strain>
    </source>
</reference>
<sequence length="882" mass="95965">MRWRHLRAIVIAATVLILVASVAGPVILLEGRRQSFVTGAEATLERAAQAVENALNRQLLQVHGALASLPALFAAAGASPQTPFAASQLLRGLNFQTLAYRDLLLVQPDGTVVAAARQTAGRHAVALDFSELAREPIALIGPVRNAQTGQWTLYVARTVPAWRGVIALAEIPLLALVDVLAETQMPPGSTLRLERPNGLLIAAFPHDELGTGRLDPGAPKGNVPEGKAIFEDTADGFGEIAVLRTSLYSDVRVVLTQDLRPVLANWERERDRTVLAVLIRSVLVIASGAALLFALRQRERADAERARSAAVVASAIDAMSDGFVMWDEQDRFVMCNQRYRELFPLIAPLLRSGLPYEEMLRRGVQLGQYPQATANPEAFIERTLRAHRNSVGPVEILLPDGRWLLMHDRPMDRGGIVSIRTDVTPLKQALAELAEANHRANEAMQEAQRQNEALAEQESRIRFLAHHDELTRLPNRVLLQEQIGAALRFAEDRGTPIALLYLDLDRFKEVNDTLGHQVGDALLRTVAKRIAACLDQTDGIARLGGDEFAVISLSPGQPAGAQALGERIIRALSQPYEVLGHTIGTSVSIGVALGDARTSDPDTLLQRADLALYEAKARGRSTVCVFAPEMEARLRDRLQMEADLRAALAEGQFHLAYQPIFALPSGERCGFEALLRWNHPTRGPIPPDAFIAVAEETRLIVDIGAWVLRRACTDVGALPGTPRIAVNLSPVQLAVGDIAATLAAILGETGIDPARVEIEITETALFTGEQRNRDTLRRLKALGVRTVLDDFGTGFSSLSHLRLFPLDKIKIDRSFIHDMAEHADSAAIVEAIAGLARRLGIDTTAEGIETEEQLAIIRRIGCTEAQGYLLGQPGPLDGDRRS</sequence>
<dbReference type="PROSITE" id="PS50887">
    <property type="entry name" value="GGDEF"/>
    <property type="match status" value="1"/>
</dbReference>
<dbReference type="InterPro" id="IPR001633">
    <property type="entry name" value="EAL_dom"/>
</dbReference>
<dbReference type="InterPro" id="IPR000014">
    <property type="entry name" value="PAS"/>
</dbReference>
<keyword evidence="5" id="KW-1185">Reference proteome</keyword>
<dbReference type="InterPro" id="IPR035965">
    <property type="entry name" value="PAS-like_dom_sf"/>
</dbReference>
<organism evidence="4 5">
    <name type="scientific">Kaistia hirudinis</name>
    <dbReference type="NCBI Taxonomy" id="1293440"/>
    <lineage>
        <taxon>Bacteria</taxon>
        <taxon>Pseudomonadati</taxon>
        <taxon>Pseudomonadota</taxon>
        <taxon>Alphaproteobacteria</taxon>
        <taxon>Hyphomicrobiales</taxon>
        <taxon>Kaistiaceae</taxon>
        <taxon>Kaistia</taxon>
    </lineage>
</organism>
<dbReference type="PROSITE" id="PS50883">
    <property type="entry name" value="EAL"/>
    <property type="match status" value="1"/>
</dbReference>
<proteinExistence type="predicted"/>
<dbReference type="InterPro" id="IPR035919">
    <property type="entry name" value="EAL_sf"/>
</dbReference>
<accession>A0A840AND6</accession>
<feature type="coiled-coil region" evidence="1">
    <location>
        <begin position="426"/>
        <end position="460"/>
    </location>
</feature>